<dbReference type="SUPFAM" id="SSF111283">
    <property type="entry name" value="Putative modulator of DNA gyrase, PmbA/TldD"/>
    <property type="match status" value="1"/>
</dbReference>
<gene>
    <name evidence="3" type="ORF">MESINF_2517</name>
</gene>
<keyword evidence="4" id="KW-1185">Reference proteome</keyword>
<dbReference type="PANTHER" id="PTHR43421">
    <property type="entry name" value="METALLOPROTEASE PMBA"/>
    <property type="match status" value="1"/>
</dbReference>
<evidence type="ECO:0000313" key="4">
    <source>
        <dbReference type="Proteomes" id="UP000250796"/>
    </source>
</evidence>
<dbReference type="RefSeq" id="WP_169700155.1">
    <property type="nucleotide sequence ID" value="NZ_LS974202.1"/>
</dbReference>
<dbReference type="InterPro" id="IPR045569">
    <property type="entry name" value="Metalloprtase-TldD/E_C"/>
</dbReference>
<name>A0A7Z7LHS2_9BACT</name>
<dbReference type="PANTHER" id="PTHR43421:SF1">
    <property type="entry name" value="METALLOPROTEASE PMBA"/>
    <property type="match status" value="1"/>
</dbReference>
<dbReference type="AlphaFoldDB" id="A0A7Z7LHS2"/>
<evidence type="ECO:0000259" key="2">
    <source>
        <dbReference type="Pfam" id="PF19289"/>
    </source>
</evidence>
<dbReference type="InterPro" id="IPR036059">
    <property type="entry name" value="TldD/PmbA_sf"/>
</dbReference>
<dbReference type="InterPro" id="IPR047657">
    <property type="entry name" value="PmbA"/>
</dbReference>
<dbReference type="GO" id="GO:0006508">
    <property type="term" value="P:proteolysis"/>
    <property type="evidence" value="ECO:0007669"/>
    <property type="project" value="InterPro"/>
</dbReference>
<dbReference type="KEGG" id="minf:MESINF_2517"/>
<organism evidence="3 4">
    <name type="scientific">Mesotoga infera</name>
    <dbReference type="NCBI Taxonomy" id="1236046"/>
    <lineage>
        <taxon>Bacteria</taxon>
        <taxon>Thermotogati</taxon>
        <taxon>Thermotogota</taxon>
        <taxon>Thermotogae</taxon>
        <taxon>Kosmotogales</taxon>
        <taxon>Kosmotogaceae</taxon>
        <taxon>Mesotoga</taxon>
    </lineage>
</organism>
<protein>
    <submittedName>
        <fullName evidence="3">Peptidase U62 modulator of DNA gyrase</fullName>
    </submittedName>
</protein>
<proteinExistence type="predicted"/>
<sequence length="412" mass="46039">MIKERYITHYVENAIKIVQTQVSSIRKKDIKKTSVRLYDGKCMGVAGALGDENEKDLLARAKESLKMEVPYPFSPGRSLEREEDIQSDLQRESELLEETEAILKALRETQPGFSFSQVFKQSTLETSIDNDLGLNLRSRRSFLNLTLVIKDKNSSNIMDAITGYAGRKFDKEGFLDLTNMICDAYTKRIEDFEDGYYPVVFIADDTTYLTKFYEALHGMLFGSGGSLFSGRLGEKLFSEEFTLYQSRKADDGFEGSFFDTEGSFNDGDIFPLIENGVLKAPFTDKKSAALFNLPHTGSAGGEYDGIPELGFPKFKIRESEKTAKELLGGKKGIFVLIASGGDFTPDGHFATPAQLAFLFDGERLIGRLPELNISSHLYEMFGNSFLGVSSNNFLDLENSKVTVMNMKAEKNV</sequence>
<reference evidence="3 4" key="1">
    <citation type="submission" date="2017-01" db="EMBL/GenBank/DDBJ databases">
        <authorList>
            <person name="Erauso G."/>
        </authorList>
    </citation>
    <scope>NUCLEOTIDE SEQUENCE [LARGE SCALE GENOMIC DNA]</scope>
    <source>
        <strain evidence="3">MESINF1</strain>
    </source>
</reference>
<accession>A0A7Z7LHS2</accession>
<evidence type="ECO:0000256" key="1">
    <source>
        <dbReference type="SAM" id="Coils"/>
    </source>
</evidence>
<feature type="coiled-coil region" evidence="1">
    <location>
        <begin position="79"/>
        <end position="109"/>
    </location>
</feature>
<dbReference type="GO" id="GO:0005829">
    <property type="term" value="C:cytosol"/>
    <property type="evidence" value="ECO:0007669"/>
    <property type="project" value="TreeGrafter"/>
</dbReference>
<dbReference type="GO" id="GO:0008237">
    <property type="term" value="F:metallopeptidase activity"/>
    <property type="evidence" value="ECO:0007669"/>
    <property type="project" value="InterPro"/>
</dbReference>
<keyword evidence="1" id="KW-0175">Coiled coil</keyword>
<feature type="domain" description="Metalloprotease TldD/E C-terminal" evidence="2">
    <location>
        <begin position="195"/>
        <end position="389"/>
    </location>
</feature>
<dbReference type="Pfam" id="PF19289">
    <property type="entry name" value="PmbA_TldD_3rd"/>
    <property type="match status" value="1"/>
</dbReference>
<dbReference type="Proteomes" id="UP000250796">
    <property type="component" value="Chromosome MESINF"/>
</dbReference>
<evidence type="ECO:0000313" key="3">
    <source>
        <dbReference type="EMBL" id="SSC13957.1"/>
    </source>
</evidence>
<dbReference type="EMBL" id="LS974202">
    <property type="protein sequence ID" value="SSC13957.1"/>
    <property type="molecule type" value="Genomic_DNA"/>
</dbReference>